<organism evidence="1 2">
    <name type="scientific">Polyrhizophydium stewartii</name>
    <dbReference type="NCBI Taxonomy" id="2732419"/>
    <lineage>
        <taxon>Eukaryota</taxon>
        <taxon>Fungi</taxon>
        <taxon>Fungi incertae sedis</taxon>
        <taxon>Chytridiomycota</taxon>
        <taxon>Chytridiomycota incertae sedis</taxon>
        <taxon>Chytridiomycetes</taxon>
        <taxon>Rhizophydiales</taxon>
        <taxon>Rhizophydiales incertae sedis</taxon>
        <taxon>Polyrhizophydium</taxon>
    </lineage>
</organism>
<dbReference type="PANTHER" id="PTHR38696">
    <property type="entry name" value="MEDIATOR OF RNA POLYMERASE II TRANSCRIPTION SUBUNIT 13"/>
    <property type="match status" value="1"/>
</dbReference>
<reference evidence="1 2" key="1">
    <citation type="submission" date="2023-09" db="EMBL/GenBank/DDBJ databases">
        <title>Pangenome analysis of Batrachochytrium dendrobatidis and related Chytrids.</title>
        <authorList>
            <person name="Yacoub M.N."/>
            <person name="Stajich J.E."/>
            <person name="James T.Y."/>
        </authorList>
    </citation>
    <scope>NUCLEOTIDE SEQUENCE [LARGE SCALE GENOMIC DNA]</scope>
    <source>
        <strain evidence="1 2">JEL0888</strain>
    </source>
</reference>
<dbReference type="Proteomes" id="UP001527925">
    <property type="component" value="Unassembled WGS sequence"/>
</dbReference>
<dbReference type="EMBL" id="JADGIZ020000029">
    <property type="protein sequence ID" value="KAL2914852.1"/>
    <property type="molecule type" value="Genomic_DNA"/>
</dbReference>
<evidence type="ECO:0000313" key="2">
    <source>
        <dbReference type="Proteomes" id="UP001527925"/>
    </source>
</evidence>
<sequence length="530" mass="56412">MLAPMVMLPNAEALVDGATACISLDGKNVVRVVAPPSLPPSLVRRAIQYGWSLGIAGESHLNGFHEFTLRGSPWVATDQFQPGHHTLLLLSIVRTLAQGGWRLAGSINTSKRLSAVDSLFFVRAEPRPRPVLFTVHMPSLDSVSLSGERATGREADIQAALRCAVARGWPGVVLRERFLGGFFTLTLDGSPWSGIVSCDAAVRALMLHMVRAFAEIGFGLAGVCSVWAEVGASEDGRMRLPVPDAWLFELDGSDSTASVDSLPPALIPCGTPAGCGAMAALTALGNSLLEIVAPPEIGKLVVDAISSNWDRGICSVESGRAIPADRARPTFVEPHPHSSPHDGAVTLVRLNGSPWCGSSEDAVKSRRLLLALLARLRRGGWRLYAAPDACLGNFATHPWLFERCKPMPAIDMCAVALADRRKLRLIHSADASCKEAASAAADAISAAVAMVPGTSHRAAQYCGAAEWTFGGVIWADEGKDTVWSHALIANIIGAMQRAGFELLTACRMSNKELQRDTLVFTRTFGPACGF</sequence>
<dbReference type="PANTHER" id="PTHR38696:SF1">
    <property type="entry name" value="MEDIATOR OF RNA POLYMERASE II TRANSCRIPTION SUBUNIT 13"/>
    <property type="match status" value="1"/>
</dbReference>
<accession>A0ABR4N5P9</accession>
<proteinExistence type="predicted"/>
<keyword evidence="2" id="KW-1185">Reference proteome</keyword>
<protein>
    <submittedName>
        <fullName evidence="1">Uncharacterized protein</fullName>
    </submittedName>
</protein>
<comment type="caution">
    <text evidence="1">The sequence shown here is derived from an EMBL/GenBank/DDBJ whole genome shotgun (WGS) entry which is preliminary data.</text>
</comment>
<gene>
    <name evidence="1" type="ORF">HK105_205594</name>
</gene>
<name>A0ABR4N5P9_9FUNG</name>
<evidence type="ECO:0000313" key="1">
    <source>
        <dbReference type="EMBL" id="KAL2914852.1"/>
    </source>
</evidence>